<feature type="chain" id="PRO_5047432864" evidence="2">
    <location>
        <begin position="20"/>
        <end position="413"/>
    </location>
</feature>
<evidence type="ECO:0000313" key="4">
    <source>
        <dbReference type="RefSeq" id="XP_017775690.1"/>
    </source>
</evidence>
<keyword evidence="2" id="KW-0732">Signal</keyword>
<dbReference type="CDD" id="cd19941">
    <property type="entry name" value="TIL"/>
    <property type="match status" value="1"/>
</dbReference>
<feature type="region of interest" description="Disordered" evidence="1">
    <location>
        <begin position="154"/>
        <end position="193"/>
    </location>
</feature>
<dbReference type="Proteomes" id="UP000695000">
    <property type="component" value="Unplaced"/>
</dbReference>
<protein>
    <submittedName>
        <fullName evidence="4">Uncharacterized protein LOC108562025</fullName>
    </submittedName>
</protein>
<proteinExistence type="predicted"/>
<organism evidence="3 4">
    <name type="scientific">Nicrophorus vespilloides</name>
    <name type="common">Boreal carrion beetle</name>
    <dbReference type="NCBI Taxonomy" id="110193"/>
    <lineage>
        <taxon>Eukaryota</taxon>
        <taxon>Metazoa</taxon>
        <taxon>Ecdysozoa</taxon>
        <taxon>Arthropoda</taxon>
        <taxon>Hexapoda</taxon>
        <taxon>Insecta</taxon>
        <taxon>Pterygota</taxon>
        <taxon>Neoptera</taxon>
        <taxon>Endopterygota</taxon>
        <taxon>Coleoptera</taxon>
        <taxon>Polyphaga</taxon>
        <taxon>Staphyliniformia</taxon>
        <taxon>Silphidae</taxon>
        <taxon>Nicrophorinae</taxon>
        <taxon>Nicrophorus</taxon>
    </lineage>
</organism>
<accession>A0ABM1MM90</accession>
<dbReference type="GeneID" id="108562025"/>
<feature type="signal peptide" evidence="2">
    <location>
        <begin position="1"/>
        <end position="19"/>
    </location>
</feature>
<gene>
    <name evidence="4" type="primary">LOC108562025</name>
</gene>
<sequence>MKTILALFALALCVWLNTAEISICTKNSTARRCVKNIHTCHHGVVKTKCCNLGCECNKGFVFDEQRNDCVKRKDCTKRRRLSNFISKDCWCDEENNEEISHCSTCLTTCQSKGISGLGDFLHRKKGCACKKDYILDERDNRCVKSCGQEKPSFLDDGQQKWNGKQDNKEENGDDGDNVKGLNGNSGLGGTIGNNQGVQYEEHKYITIKGDIVIGRLDGDSDRGADRTRGYGNAEGGGNGTIAEQSNYNLSRYDQFVVSEDIKIEETVTGRSDDGLDVGTDLIEVYGNAEDGYDGTIAEQSNYNLSRYDQSEVSEDIKIEETVTGRSDDGLDVGTDLIEVYGEGGGNGKLTDQLNYILNGYDQSEVSEDSKIEETVTGRSDDGLDMGTDLIEPITIYAEGDDGFLVVDLEYINI</sequence>
<name>A0ABM1MM90_NICVS</name>
<feature type="compositionally biased region" description="Basic and acidic residues" evidence="1">
    <location>
        <begin position="218"/>
        <end position="228"/>
    </location>
</feature>
<feature type="region of interest" description="Disordered" evidence="1">
    <location>
        <begin position="218"/>
        <end position="241"/>
    </location>
</feature>
<reference evidence="4" key="1">
    <citation type="submission" date="2025-08" db="UniProtKB">
        <authorList>
            <consortium name="RefSeq"/>
        </authorList>
    </citation>
    <scope>IDENTIFICATION</scope>
    <source>
        <tissue evidence="4">Whole Larva</tissue>
    </source>
</reference>
<evidence type="ECO:0000256" key="2">
    <source>
        <dbReference type="SAM" id="SignalP"/>
    </source>
</evidence>
<dbReference type="RefSeq" id="XP_017775690.1">
    <property type="nucleotide sequence ID" value="XM_017920201.1"/>
</dbReference>
<evidence type="ECO:0000313" key="3">
    <source>
        <dbReference type="Proteomes" id="UP000695000"/>
    </source>
</evidence>
<evidence type="ECO:0000256" key="1">
    <source>
        <dbReference type="SAM" id="MobiDB-lite"/>
    </source>
</evidence>
<keyword evidence="3" id="KW-1185">Reference proteome</keyword>